<gene>
    <name evidence="1" type="ORF">ACFOWZ_45255</name>
</gene>
<accession>A0ABV8C9Y1</accession>
<protein>
    <submittedName>
        <fullName evidence="1">Uncharacterized protein</fullName>
    </submittedName>
</protein>
<evidence type="ECO:0000313" key="2">
    <source>
        <dbReference type="Proteomes" id="UP001595690"/>
    </source>
</evidence>
<comment type="caution">
    <text evidence="1">The sequence shown here is derived from an EMBL/GenBank/DDBJ whole genome shotgun (WGS) entry which is preliminary data.</text>
</comment>
<keyword evidence="2" id="KW-1185">Reference proteome</keyword>
<dbReference type="EMBL" id="JBHRZI010000057">
    <property type="protein sequence ID" value="MFC3898721.1"/>
    <property type="molecule type" value="Genomic_DNA"/>
</dbReference>
<name>A0ABV8C9Y1_9PSEU</name>
<evidence type="ECO:0000313" key="1">
    <source>
        <dbReference type="EMBL" id="MFC3898721.1"/>
    </source>
</evidence>
<sequence>MPSRLSRLLDTPGLVWLWQVGRPAVLGFAALGAAYRYPAAGKPLGAPHCP</sequence>
<dbReference type="Proteomes" id="UP001595690">
    <property type="component" value="Unassembled WGS sequence"/>
</dbReference>
<dbReference type="RefSeq" id="WP_382380458.1">
    <property type="nucleotide sequence ID" value="NZ_JBHRZI010000057.1"/>
</dbReference>
<reference evidence="2" key="1">
    <citation type="journal article" date="2019" name="Int. J. Syst. Evol. Microbiol.">
        <title>The Global Catalogue of Microorganisms (GCM) 10K type strain sequencing project: providing services to taxonomists for standard genome sequencing and annotation.</title>
        <authorList>
            <consortium name="The Broad Institute Genomics Platform"/>
            <consortium name="The Broad Institute Genome Sequencing Center for Infectious Disease"/>
            <person name="Wu L."/>
            <person name="Ma J."/>
        </authorList>
    </citation>
    <scope>NUCLEOTIDE SEQUENCE [LARGE SCALE GENOMIC DNA]</scope>
    <source>
        <strain evidence="2">CGMCC 4.7405</strain>
    </source>
</reference>
<proteinExistence type="predicted"/>
<organism evidence="1 2">
    <name type="scientific">Lentzea rhizosphaerae</name>
    <dbReference type="NCBI Taxonomy" id="2041025"/>
    <lineage>
        <taxon>Bacteria</taxon>
        <taxon>Bacillati</taxon>
        <taxon>Actinomycetota</taxon>
        <taxon>Actinomycetes</taxon>
        <taxon>Pseudonocardiales</taxon>
        <taxon>Pseudonocardiaceae</taxon>
        <taxon>Lentzea</taxon>
    </lineage>
</organism>